<dbReference type="Proteomes" id="UP000433101">
    <property type="component" value="Unassembled WGS sequence"/>
</dbReference>
<sequence>MSLRPRPPVKKLSLALALALSAVTIITAPAMSQDVPAVHGIAMHGDPALPEGFESFPYADPNAPKGGRITYGVQGSFDSLNQFVVQGGTSSARGVRDSRYGALVIESLLTRNNDEPFSLYGLLAESVRLPESREWIEFTLNPDARFSDGKPVTVEDVIFSFDILKEKGRPHFRARYERIRSIEKTGPRSVRFTFENGDDRELPLLLGLSPIFASHTIDRDSFDKSTLVPPVGSGPYVIESVEPGTQITFRRDPDYWGKDVPAQQGLYNFDEVKVEYYRDENSLQQAFQKGLVSVLPVSDPARWKTGFDFPAAQRGDVVRDAFDLRTPAGMYGFVFNTRRNLFTDKSVRKALAMLFDFEWVNRNLYYGLYRRTAGYFDNSVLSSIGRPANAIERSLLEPFQDQIEPEVMEGEWRPTEADGSGRDRTVLRKAVGLLKQAGYTIRDGVMEDGGGVPLEFEVLVASKDQERLALAYQRLLKLVGIRTFIRTVDAAQYQQRRQVFDYDMVLNFWPSSLSPGNEQNYRWGSKAASADGSFNFAGVESDAVDAMIAALLAARTQEEFVAAVRAFDRTLVSGHYVVPLFHVPEEWIARWNIYEHPERSSVTGAQLEAWWSDTAKAEKTGD</sequence>
<evidence type="ECO:0000256" key="3">
    <source>
        <dbReference type="ARBA" id="ARBA00022729"/>
    </source>
</evidence>
<dbReference type="Gene3D" id="3.10.105.10">
    <property type="entry name" value="Dipeptide-binding Protein, Domain 3"/>
    <property type="match status" value="1"/>
</dbReference>
<feature type="domain" description="Solute-binding protein family 5" evidence="5">
    <location>
        <begin position="120"/>
        <end position="529"/>
    </location>
</feature>
<evidence type="ECO:0000256" key="4">
    <source>
        <dbReference type="SAM" id="SignalP"/>
    </source>
</evidence>
<dbReference type="GO" id="GO:1904680">
    <property type="term" value="F:peptide transmembrane transporter activity"/>
    <property type="evidence" value="ECO:0007669"/>
    <property type="project" value="TreeGrafter"/>
</dbReference>
<comment type="caution">
    <text evidence="6">The sequence shown here is derived from an EMBL/GenBank/DDBJ whole genome shotgun (WGS) entry which is preliminary data.</text>
</comment>
<accession>A0A7X3S7C8</accession>
<dbReference type="GO" id="GO:0042884">
    <property type="term" value="P:microcin transport"/>
    <property type="evidence" value="ECO:0007669"/>
    <property type="project" value="TreeGrafter"/>
</dbReference>
<proteinExistence type="inferred from homology"/>
<gene>
    <name evidence="6" type="ORF">GR183_06780</name>
</gene>
<keyword evidence="7" id="KW-1185">Reference proteome</keyword>
<keyword evidence="3 4" id="KW-0732">Signal</keyword>
<feature type="chain" id="PRO_5030803707" evidence="4">
    <location>
        <begin position="33"/>
        <end position="622"/>
    </location>
</feature>
<feature type="signal peptide" evidence="4">
    <location>
        <begin position="1"/>
        <end position="32"/>
    </location>
</feature>
<dbReference type="PIRSF" id="PIRSF002741">
    <property type="entry name" value="MppA"/>
    <property type="match status" value="1"/>
</dbReference>
<dbReference type="GO" id="GO:0030288">
    <property type="term" value="C:outer membrane-bounded periplasmic space"/>
    <property type="evidence" value="ECO:0007669"/>
    <property type="project" value="TreeGrafter"/>
</dbReference>
<dbReference type="SUPFAM" id="SSF53850">
    <property type="entry name" value="Periplasmic binding protein-like II"/>
    <property type="match status" value="1"/>
</dbReference>
<dbReference type="Gene3D" id="3.40.190.10">
    <property type="entry name" value="Periplasmic binding protein-like II"/>
    <property type="match status" value="1"/>
</dbReference>
<name>A0A7X3S7C8_9HYPH</name>
<protein>
    <submittedName>
        <fullName evidence="6">ABC transporter substrate-binding protein</fullName>
    </submittedName>
</protein>
<comment type="similarity">
    <text evidence="2">Belongs to the bacterial solute-binding protein 5 family.</text>
</comment>
<dbReference type="EMBL" id="WUMV01000002">
    <property type="protein sequence ID" value="MXN64605.1"/>
    <property type="molecule type" value="Genomic_DNA"/>
</dbReference>
<dbReference type="PANTHER" id="PTHR30290">
    <property type="entry name" value="PERIPLASMIC BINDING COMPONENT OF ABC TRANSPORTER"/>
    <property type="match status" value="1"/>
</dbReference>
<dbReference type="PANTHER" id="PTHR30290:SF64">
    <property type="entry name" value="ABC TRANSPORTER PERIPLASMIC BINDING PROTEIN"/>
    <property type="match status" value="1"/>
</dbReference>
<evidence type="ECO:0000313" key="6">
    <source>
        <dbReference type="EMBL" id="MXN64605.1"/>
    </source>
</evidence>
<evidence type="ECO:0000313" key="7">
    <source>
        <dbReference type="Proteomes" id="UP000433101"/>
    </source>
</evidence>
<organism evidence="6 7">
    <name type="scientific">Stappia sediminis</name>
    <dbReference type="NCBI Taxonomy" id="2692190"/>
    <lineage>
        <taxon>Bacteria</taxon>
        <taxon>Pseudomonadati</taxon>
        <taxon>Pseudomonadota</taxon>
        <taxon>Alphaproteobacteria</taxon>
        <taxon>Hyphomicrobiales</taxon>
        <taxon>Stappiaceae</taxon>
        <taxon>Stappia</taxon>
    </lineage>
</organism>
<dbReference type="InterPro" id="IPR030678">
    <property type="entry name" value="Peptide/Ni-bd"/>
</dbReference>
<comment type="subcellular location">
    <subcellularLocation>
        <location evidence="1">Periplasm</location>
    </subcellularLocation>
</comment>
<reference evidence="6 7" key="1">
    <citation type="submission" date="2019-12" db="EMBL/GenBank/DDBJ databases">
        <authorList>
            <person name="Li M."/>
        </authorList>
    </citation>
    <scope>NUCLEOTIDE SEQUENCE [LARGE SCALE GENOMIC DNA]</scope>
    <source>
        <strain evidence="6 7">GBMRC 2046</strain>
    </source>
</reference>
<dbReference type="GO" id="GO:0015833">
    <property type="term" value="P:peptide transport"/>
    <property type="evidence" value="ECO:0007669"/>
    <property type="project" value="TreeGrafter"/>
</dbReference>
<dbReference type="GO" id="GO:0043190">
    <property type="term" value="C:ATP-binding cassette (ABC) transporter complex"/>
    <property type="evidence" value="ECO:0007669"/>
    <property type="project" value="InterPro"/>
</dbReference>
<dbReference type="CDD" id="cd08497">
    <property type="entry name" value="MbnE-like"/>
    <property type="match status" value="1"/>
</dbReference>
<dbReference type="AlphaFoldDB" id="A0A7X3S7C8"/>
<evidence type="ECO:0000259" key="5">
    <source>
        <dbReference type="Pfam" id="PF00496"/>
    </source>
</evidence>
<evidence type="ECO:0000256" key="2">
    <source>
        <dbReference type="ARBA" id="ARBA00005695"/>
    </source>
</evidence>
<dbReference type="InterPro" id="IPR039424">
    <property type="entry name" value="SBP_5"/>
</dbReference>
<dbReference type="InterPro" id="IPR000914">
    <property type="entry name" value="SBP_5_dom"/>
</dbReference>
<evidence type="ECO:0000256" key="1">
    <source>
        <dbReference type="ARBA" id="ARBA00004418"/>
    </source>
</evidence>
<dbReference type="Pfam" id="PF00496">
    <property type="entry name" value="SBP_bac_5"/>
    <property type="match status" value="1"/>
</dbReference>